<evidence type="ECO:0000313" key="2">
    <source>
        <dbReference type="Proteomes" id="UP000235914"/>
    </source>
</evidence>
<organism evidence="1 2">
    <name type="scientific">Akkermansia muciniphila</name>
    <dbReference type="NCBI Taxonomy" id="239935"/>
    <lineage>
        <taxon>Bacteria</taxon>
        <taxon>Pseudomonadati</taxon>
        <taxon>Verrucomicrobiota</taxon>
        <taxon>Verrucomicrobiia</taxon>
        <taxon>Verrucomicrobiales</taxon>
        <taxon>Akkermansiaceae</taxon>
        <taxon>Akkermansia</taxon>
    </lineage>
</organism>
<dbReference type="RefSeq" id="WP_102736210.1">
    <property type="nucleotide sequence ID" value="NZ_CP025824.1"/>
</dbReference>
<dbReference type="AlphaFoldDB" id="A0A2N8HXF1"/>
<comment type="caution">
    <text evidence="1">The sequence shown here is derived from an EMBL/GenBank/DDBJ whole genome shotgun (WGS) entry which is preliminary data.</text>
</comment>
<accession>A0A2N8HXF1</accession>
<dbReference type="EMBL" id="PJKN01000008">
    <property type="protein sequence ID" value="PNC53408.1"/>
    <property type="molecule type" value="Genomic_DNA"/>
</dbReference>
<proteinExistence type="predicted"/>
<reference evidence="1 2" key="1">
    <citation type="journal article" date="2017" name="BMC Genomics">
        <title>Genome sequencing of 39 Akkermansia muciniphila isolates reveals its population structure, genomic and functional diverisity, and global distribution in mammalian gut microbiotas.</title>
        <authorList>
            <person name="Guo X."/>
            <person name="Li S."/>
            <person name="Zhang J."/>
            <person name="Wu F."/>
            <person name="Li X."/>
            <person name="Wu D."/>
            <person name="Zhang M."/>
            <person name="Ou Z."/>
            <person name="Jie Z."/>
            <person name="Yan Q."/>
            <person name="Li P."/>
            <person name="Yi J."/>
            <person name="Peng Y."/>
        </authorList>
    </citation>
    <scope>NUCLEOTIDE SEQUENCE [LARGE SCALE GENOMIC DNA]</scope>
    <source>
        <strain evidence="1 2">GP43</strain>
    </source>
</reference>
<name>A0A2N8HXF1_9BACT</name>
<gene>
    <name evidence="1" type="ORF">CXU09_11995</name>
</gene>
<evidence type="ECO:0000313" key="1">
    <source>
        <dbReference type="EMBL" id="PNC53408.1"/>
    </source>
</evidence>
<dbReference type="Proteomes" id="UP000235914">
    <property type="component" value="Unassembled WGS sequence"/>
</dbReference>
<protein>
    <submittedName>
        <fullName evidence="1">Uncharacterized protein</fullName>
    </submittedName>
</protein>
<sequence>MMLNLIADAAAGISPEAVGTILGVALGSSGTWWVVKGRKAPQQSDDPQRFLMEDKYATREEVAELKALHAKTTDDMHKRLNSITIKLNEMSGTLKLMIDILKTRKTL</sequence>